<evidence type="ECO:0000256" key="8">
    <source>
        <dbReference type="SAM" id="MobiDB-lite"/>
    </source>
</evidence>
<name>A0A0F4Z4G2_RASE3</name>
<keyword evidence="4" id="KW-0747">Spliceosome</keyword>
<feature type="coiled-coil region" evidence="7">
    <location>
        <begin position="139"/>
        <end position="173"/>
    </location>
</feature>
<evidence type="ECO:0000256" key="3">
    <source>
        <dbReference type="ARBA" id="ARBA00022664"/>
    </source>
</evidence>
<sequence length="219" mass="24302">MPLINESHDSLPYIDAEPTPQERAAAEQLISAELSADYQSTLHPAIPALPESRFSPLIEQELARKEAGQPLTGGIDLSRYEAPEPPSGTSTTEEEATRALAEWRKTLQRAYTSSSHLSTRHANLTLLEENGKNAWLIANSQLEDMLRSVEKELAETKQAVENVHKERKMAQEASKGELVGLEDTWKRGVGSTLDVEVAAEGLRMQILEHRRQVAQQSAR</sequence>
<dbReference type="Pfam" id="PF05700">
    <property type="entry name" value="BCAS2"/>
    <property type="match status" value="1"/>
</dbReference>
<keyword evidence="10" id="KW-1185">Reference proteome</keyword>
<keyword evidence="3" id="KW-0507">mRNA processing</keyword>
<dbReference type="Proteomes" id="UP000053958">
    <property type="component" value="Unassembled WGS sequence"/>
</dbReference>
<dbReference type="RefSeq" id="XP_013331370.1">
    <property type="nucleotide sequence ID" value="XM_013475916.1"/>
</dbReference>
<dbReference type="GO" id="GO:0008380">
    <property type="term" value="P:RNA splicing"/>
    <property type="evidence" value="ECO:0007669"/>
    <property type="project" value="UniProtKB-KW"/>
</dbReference>
<proteinExistence type="inferred from homology"/>
<organism evidence="9 10">
    <name type="scientific">Rasamsonia emersonii (strain ATCC 16479 / CBS 393.64 / IMI 116815)</name>
    <dbReference type="NCBI Taxonomy" id="1408163"/>
    <lineage>
        <taxon>Eukaryota</taxon>
        <taxon>Fungi</taxon>
        <taxon>Dikarya</taxon>
        <taxon>Ascomycota</taxon>
        <taxon>Pezizomycotina</taxon>
        <taxon>Eurotiomycetes</taxon>
        <taxon>Eurotiomycetidae</taxon>
        <taxon>Eurotiales</taxon>
        <taxon>Trichocomaceae</taxon>
        <taxon>Rasamsonia</taxon>
    </lineage>
</organism>
<comment type="caution">
    <text evidence="9">The sequence shown here is derived from an EMBL/GenBank/DDBJ whole genome shotgun (WGS) entry which is preliminary data.</text>
</comment>
<dbReference type="GO" id="GO:0071011">
    <property type="term" value="C:precatalytic spliceosome"/>
    <property type="evidence" value="ECO:0007669"/>
    <property type="project" value="TreeGrafter"/>
</dbReference>
<evidence type="ECO:0000256" key="6">
    <source>
        <dbReference type="ARBA" id="ARBA00023242"/>
    </source>
</evidence>
<keyword evidence="6" id="KW-0539">Nucleus</keyword>
<keyword evidence="7" id="KW-0175">Coiled coil</keyword>
<evidence type="ECO:0000256" key="2">
    <source>
        <dbReference type="ARBA" id="ARBA00010788"/>
    </source>
</evidence>
<comment type="similarity">
    <text evidence="2">Belongs to the SPF27 family.</text>
</comment>
<protein>
    <submittedName>
        <fullName evidence="9">BCAS2 family protein</fullName>
    </submittedName>
</protein>
<accession>A0A0F4Z4G2</accession>
<evidence type="ECO:0000256" key="1">
    <source>
        <dbReference type="ARBA" id="ARBA00004123"/>
    </source>
</evidence>
<evidence type="ECO:0000256" key="7">
    <source>
        <dbReference type="SAM" id="Coils"/>
    </source>
</evidence>
<evidence type="ECO:0000256" key="4">
    <source>
        <dbReference type="ARBA" id="ARBA00022728"/>
    </source>
</evidence>
<dbReference type="GO" id="GO:0071013">
    <property type="term" value="C:catalytic step 2 spliceosome"/>
    <property type="evidence" value="ECO:0007669"/>
    <property type="project" value="TreeGrafter"/>
</dbReference>
<dbReference type="PANTHER" id="PTHR13296">
    <property type="entry name" value="BCAS2 PROTEIN"/>
    <property type="match status" value="1"/>
</dbReference>
<dbReference type="InterPro" id="IPR008409">
    <property type="entry name" value="SPF27"/>
</dbReference>
<feature type="region of interest" description="Disordered" evidence="8">
    <location>
        <begin position="63"/>
        <end position="96"/>
    </location>
</feature>
<dbReference type="GO" id="GO:0000974">
    <property type="term" value="C:Prp19 complex"/>
    <property type="evidence" value="ECO:0007669"/>
    <property type="project" value="TreeGrafter"/>
</dbReference>
<gene>
    <name evidence="9" type="ORF">T310_1223</name>
</gene>
<keyword evidence="5" id="KW-0508">mRNA splicing</keyword>
<dbReference type="AlphaFoldDB" id="A0A0F4Z4G2"/>
<dbReference type="OrthoDB" id="205794at2759"/>
<comment type="subcellular location">
    <subcellularLocation>
        <location evidence="1">Nucleus</location>
    </subcellularLocation>
</comment>
<feature type="region of interest" description="Disordered" evidence="8">
    <location>
        <begin position="1"/>
        <end position="21"/>
    </location>
</feature>
<dbReference type="GO" id="GO:0006397">
    <property type="term" value="P:mRNA processing"/>
    <property type="evidence" value="ECO:0007669"/>
    <property type="project" value="UniProtKB-KW"/>
</dbReference>
<dbReference type="PANTHER" id="PTHR13296:SF0">
    <property type="entry name" value="PRE-MRNA-SPLICING FACTOR SPF27"/>
    <property type="match status" value="1"/>
</dbReference>
<dbReference type="EMBL" id="LASV01000049">
    <property type="protein sequence ID" value="KKA24758.1"/>
    <property type="molecule type" value="Genomic_DNA"/>
</dbReference>
<dbReference type="STRING" id="1408163.A0A0F4Z4G2"/>
<reference evidence="9 10" key="1">
    <citation type="submission" date="2015-04" db="EMBL/GenBank/DDBJ databases">
        <authorList>
            <person name="Heijne W.H."/>
            <person name="Fedorova N.D."/>
            <person name="Nierman W.C."/>
            <person name="Vollebregt A.W."/>
            <person name="Zhao Z."/>
            <person name="Wu L."/>
            <person name="Kumar M."/>
            <person name="Stam H."/>
            <person name="van den Berg M.A."/>
            <person name="Pel H.J."/>
        </authorList>
    </citation>
    <scope>NUCLEOTIDE SEQUENCE [LARGE SCALE GENOMIC DNA]</scope>
    <source>
        <strain evidence="9 10">CBS 393.64</strain>
    </source>
</reference>
<evidence type="ECO:0000313" key="10">
    <source>
        <dbReference type="Proteomes" id="UP000053958"/>
    </source>
</evidence>
<evidence type="ECO:0000313" key="9">
    <source>
        <dbReference type="EMBL" id="KKA24758.1"/>
    </source>
</evidence>
<evidence type="ECO:0000256" key="5">
    <source>
        <dbReference type="ARBA" id="ARBA00023187"/>
    </source>
</evidence>
<dbReference type="GeneID" id="25313574"/>